<dbReference type="Proteomes" id="UP000438429">
    <property type="component" value="Unassembled WGS sequence"/>
</dbReference>
<evidence type="ECO:0000256" key="1">
    <source>
        <dbReference type="SAM" id="MobiDB-lite"/>
    </source>
</evidence>
<feature type="region of interest" description="Disordered" evidence="1">
    <location>
        <begin position="1"/>
        <end position="20"/>
    </location>
</feature>
<organism evidence="2 3">
    <name type="scientific">Scophthalmus maximus</name>
    <name type="common">Turbot</name>
    <name type="synonym">Psetta maxima</name>
    <dbReference type="NCBI Taxonomy" id="52904"/>
    <lineage>
        <taxon>Eukaryota</taxon>
        <taxon>Metazoa</taxon>
        <taxon>Chordata</taxon>
        <taxon>Craniata</taxon>
        <taxon>Vertebrata</taxon>
        <taxon>Euteleostomi</taxon>
        <taxon>Actinopterygii</taxon>
        <taxon>Neopterygii</taxon>
        <taxon>Teleostei</taxon>
        <taxon>Neoteleostei</taxon>
        <taxon>Acanthomorphata</taxon>
        <taxon>Carangaria</taxon>
        <taxon>Pleuronectiformes</taxon>
        <taxon>Pleuronectoidei</taxon>
        <taxon>Scophthalmidae</taxon>
        <taxon>Scophthalmus</taxon>
    </lineage>
</organism>
<evidence type="ECO:0000313" key="3">
    <source>
        <dbReference type="Proteomes" id="UP000438429"/>
    </source>
</evidence>
<name>A0A6A4S210_SCOMX</name>
<proteinExistence type="predicted"/>
<gene>
    <name evidence="2" type="ORF">F2P81_019460</name>
</gene>
<protein>
    <submittedName>
        <fullName evidence="2">Uncharacterized protein</fullName>
    </submittedName>
</protein>
<accession>A0A6A4S210</accession>
<reference evidence="2 3" key="1">
    <citation type="submission" date="2019-06" db="EMBL/GenBank/DDBJ databases">
        <title>Draft genomes of female and male turbot (Scophthalmus maximus).</title>
        <authorList>
            <person name="Xu H."/>
            <person name="Xu X.-W."/>
            <person name="Shao C."/>
            <person name="Chen S."/>
        </authorList>
    </citation>
    <scope>NUCLEOTIDE SEQUENCE [LARGE SCALE GENOMIC DNA]</scope>
    <source>
        <strain evidence="2">Ysfricsl-2016a</strain>
        <tissue evidence="2">Blood</tissue>
    </source>
</reference>
<sequence>MKDMSATAEQMPGVDVNNLAPTSDSMTQAVSRCGHVTFFAKFAFHAAGRLSRECLDFHGFEWFCCAGTAPAGACCTLDNSISHEDGPPECAQPSPLLPFLRRSTYDLW</sequence>
<evidence type="ECO:0000313" key="2">
    <source>
        <dbReference type="EMBL" id="KAF0028373.1"/>
    </source>
</evidence>
<dbReference type="EMBL" id="VEVO01000017">
    <property type="protein sequence ID" value="KAF0028373.1"/>
    <property type="molecule type" value="Genomic_DNA"/>
</dbReference>
<dbReference type="AlphaFoldDB" id="A0A6A4S210"/>
<comment type="caution">
    <text evidence="2">The sequence shown here is derived from an EMBL/GenBank/DDBJ whole genome shotgun (WGS) entry which is preliminary data.</text>
</comment>